<keyword evidence="9" id="KW-1185">Reference proteome</keyword>
<evidence type="ECO:0000256" key="4">
    <source>
        <dbReference type="ARBA" id="ARBA00022705"/>
    </source>
</evidence>
<evidence type="ECO:0000313" key="8">
    <source>
        <dbReference type="EMBL" id="NBC37659.1"/>
    </source>
</evidence>
<dbReference type="InterPro" id="IPR027417">
    <property type="entry name" value="P-loop_NTPase"/>
</dbReference>
<dbReference type="InterPro" id="IPR005790">
    <property type="entry name" value="DNA_polIII_delta"/>
</dbReference>
<keyword evidence="2" id="KW-0808">Transferase</keyword>
<keyword evidence="5" id="KW-0239">DNA-directed DNA polymerase</keyword>
<evidence type="ECO:0000256" key="7">
    <source>
        <dbReference type="ARBA" id="ARBA00049244"/>
    </source>
</evidence>
<evidence type="ECO:0000313" key="9">
    <source>
        <dbReference type="Proteomes" id="UP000753724"/>
    </source>
</evidence>
<protein>
    <recommendedName>
        <fullName evidence="1">DNA-directed DNA polymerase</fullName>
        <ecNumber evidence="1">2.7.7.7</ecNumber>
    </recommendedName>
</protein>
<evidence type="ECO:0000256" key="5">
    <source>
        <dbReference type="ARBA" id="ARBA00022932"/>
    </source>
</evidence>
<comment type="caution">
    <text evidence="8">The sequence shown here is derived from an EMBL/GenBank/DDBJ whole genome shotgun (WGS) entry which is preliminary data.</text>
</comment>
<comment type="similarity">
    <text evidence="6">Belongs to the DNA polymerase HolA subunit family.</text>
</comment>
<accession>A0ABW9XGI6</accession>
<dbReference type="Proteomes" id="UP000753724">
    <property type="component" value="Unassembled WGS sequence"/>
</dbReference>
<dbReference type="RefSeq" id="WP_161719883.1">
    <property type="nucleotide sequence ID" value="NZ_JAAAPO010000005.1"/>
</dbReference>
<dbReference type="PANTHER" id="PTHR34388">
    <property type="entry name" value="DNA POLYMERASE III SUBUNIT DELTA"/>
    <property type="match status" value="1"/>
</dbReference>
<dbReference type="SUPFAM" id="SSF48019">
    <property type="entry name" value="post-AAA+ oligomerization domain-like"/>
    <property type="match status" value="1"/>
</dbReference>
<sequence length="343" mass="37359">MKATQKDFASVAPRAAKQARVFFLCGPDDAGVQDAAHRIAGLIDNPGERVDMTGAELRKDPVRLDDEARSVSLFGDTRHIWIRCSGDEAHDAIANLIAGDVAPCPVIVQAVNATDKSRTAKLLEKRDDALVAMFYPPDLRAVTGSVRRMADAAGLRMNEQLAEQIAIAVGQDTRLAQSELTKLALYLDALPERPRNADADAYAAIGAGTQDDGFAPVVNAILSGDRLKIGAEMRRMREMDMNAVGLLLAFERRAAQLAQLAAKLGPRGSVAGLIESETSARRIFWRDAPELTRQLQVWRGRSVERLAARLMQLHRRMMADSQSSTLQMAQELVEIARVAAASH</sequence>
<keyword evidence="3" id="KW-0548">Nucleotidyltransferase</keyword>
<proteinExistence type="inferred from homology"/>
<gene>
    <name evidence="8" type="ORF">GTZ99_13975</name>
</gene>
<evidence type="ECO:0000256" key="2">
    <source>
        <dbReference type="ARBA" id="ARBA00022679"/>
    </source>
</evidence>
<comment type="catalytic activity">
    <reaction evidence="7">
        <text>DNA(n) + a 2'-deoxyribonucleoside 5'-triphosphate = DNA(n+1) + diphosphate</text>
        <dbReference type="Rhea" id="RHEA:22508"/>
        <dbReference type="Rhea" id="RHEA-COMP:17339"/>
        <dbReference type="Rhea" id="RHEA-COMP:17340"/>
        <dbReference type="ChEBI" id="CHEBI:33019"/>
        <dbReference type="ChEBI" id="CHEBI:61560"/>
        <dbReference type="ChEBI" id="CHEBI:173112"/>
        <dbReference type="EC" id="2.7.7.7"/>
    </reaction>
</comment>
<evidence type="ECO:0000256" key="6">
    <source>
        <dbReference type="ARBA" id="ARBA00034754"/>
    </source>
</evidence>
<evidence type="ECO:0000256" key="3">
    <source>
        <dbReference type="ARBA" id="ARBA00022695"/>
    </source>
</evidence>
<dbReference type="PANTHER" id="PTHR34388:SF1">
    <property type="entry name" value="DNA POLYMERASE III SUBUNIT DELTA"/>
    <property type="match status" value="1"/>
</dbReference>
<dbReference type="InterPro" id="IPR008921">
    <property type="entry name" value="DNA_pol3_clamp-load_cplx_C"/>
</dbReference>
<dbReference type="EMBL" id="JAAAPO010000005">
    <property type="protein sequence ID" value="NBC37659.1"/>
    <property type="molecule type" value="Genomic_DNA"/>
</dbReference>
<dbReference type="EC" id="2.7.7.7" evidence="1"/>
<dbReference type="NCBIfam" id="TIGR01128">
    <property type="entry name" value="holA"/>
    <property type="match status" value="1"/>
</dbReference>
<name>A0ABW9XGI6_9SPHN</name>
<reference evidence="9" key="1">
    <citation type="submission" date="2020-01" db="EMBL/GenBank/DDBJ databases">
        <title>Sphingomonas sp. strain CSW-10.</title>
        <authorList>
            <person name="Chen W.-M."/>
        </authorList>
    </citation>
    <scope>NUCLEOTIDE SEQUENCE [LARGE SCALE GENOMIC DNA]</scope>
    <source>
        <strain evidence="9">FSY-8</strain>
    </source>
</reference>
<keyword evidence="4" id="KW-0235">DNA replication</keyword>
<dbReference type="SUPFAM" id="SSF52540">
    <property type="entry name" value="P-loop containing nucleoside triphosphate hydrolases"/>
    <property type="match status" value="1"/>
</dbReference>
<organism evidence="8 9">
    <name type="scientific">Novosphingobium ovatum</name>
    <dbReference type="NCBI Taxonomy" id="1908523"/>
    <lineage>
        <taxon>Bacteria</taxon>
        <taxon>Pseudomonadati</taxon>
        <taxon>Pseudomonadota</taxon>
        <taxon>Alphaproteobacteria</taxon>
        <taxon>Sphingomonadales</taxon>
        <taxon>Sphingomonadaceae</taxon>
        <taxon>Novosphingobium</taxon>
    </lineage>
</organism>
<evidence type="ECO:0000256" key="1">
    <source>
        <dbReference type="ARBA" id="ARBA00012417"/>
    </source>
</evidence>